<dbReference type="Gene3D" id="2.40.50.100">
    <property type="match status" value="1"/>
</dbReference>
<organism evidence="4 5">
    <name type="scientific">Silvibacterium bohemicum</name>
    <dbReference type="NCBI Taxonomy" id="1577686"/>
    <lineage>
        <taxon>Bacteria</taxon>
        <taxon>Pseudomonadati</taxon>
        <taxon>Acidobacteriota</taxon>
        <taxon>Terriglobia</taxon>
        <taxon>Terriglobales</taxon>
        <taxon>Acidobacteriaceae</taxon>
        <taxon>Silvibacterium</taxon>
    </lineage>
</organism>
<sequence length="167" mass="17990">MKLQLEMAGGLRTIELERGEDPHQYRATVDGLEVAVEAHLLRPGVLSLIIDNRAYRAVLEDHAEEPTVHLGGQRHTYRIADPRSLKGRRAHAQGSDGPRPIKASMPGRVVRVLAQRGDTVEANQGVVVIEAMKMQNELKSPKAGVVAEVRVVAGGTVAAGDVLAVVE</sequence>
<dbReference type="EMBL" id="JACHEK010000007">
    <property type="protein sequence ID" value="MBB6145457.1"/>
    <property type="molecule type" value="Genomic_DNA"/>
</dbReference>
<dbReference type="InterPro" id="IPR011053">
    <property type="entry name" value="Single_hybrid_motif"/>
</dbReference>
<dbReference type="InterPro" id="IPR001882">
    <property type="entry name" value="Biotin_BS"/>
</dbReference>
<dbReference type="InterPro" id="IPR000089">
    <property type="entry name" value="Biotin_lipoyl"/>
</dbReference>
<comment type="caution">
    <text evidence="4">The sequence shown here is derived from an EMBL/GenBank/DDBJ whole genome shotgun (WGS) entry which is preliminary data.</text>
</comment>
<dbReference type="InterPro" id="IPR050709">
    <property type="entry name" value="Biotin_Carboxyl_Carrier/Decarb"/>
</dbReference>
<dbReference type="CDD" id="cd06850">
    <property type="entry name" value="biotinyl_domain"/>
    <property type="match status" value="1"/>
</dbReference>
<evidence type="ECO:0000313" key="5">
    <source>
        <dbReference type="Proteomes" id="UP000538666"/>
    </source>
</evidence>
<proteinExistence type="predicted"/>
<dbReference type="Proteomes" id="UP000538666">
    <property type="component" value="Unassembled WGS sequence"/>
</dbReference>
<evidence type="ECO:0000259" key="3">
    <source>
        <dbReference type="PROSITE" id="PS50968"/>
    </source>
</evidence>
<dbReference type="PROSITE" id="PS50968">
    <property type="entry name" value="BIOTINYL_LIPOYL"/>
    <property type="match status" value="1"/>
</dbReference>
<gene>
    <name evidence="4" type="ORF">HNQ77_003418</name>
</gene>
<keyword evidence="1" id="KW-0092">Biotin</keyword>
<protein>
    <submittedName>
        <fullName evidence="4">Biotin carboxyl carrier protein</fullName>
    </submittedName>
</protein>
<dbReference type="PROSITE" id="PS00188">
    <property type="entry name" value="BIOTIN"/>
    <property type="match status" value="1"/>
</dbReference>
<reference evidence="4 5" key="1">
    <citation type="submission" date="2020-08" db="EMBL/GenBank/DDBJ databases">
        <title>Genomic Encyclopedia of Type Strains, Phase IV (KMG-IV): sequencing the most valuable type-strain genomes for metagenomic binning, comparative biology and taxonomic classification.</title>
        <authorList>
            <person name="Goeker M."/>
        </authorList>
    </citation>
    <scope>NUCLEOTIDE SEQUENCE [LARGE SCALE GENOMIC DNA]</scope>
    <source>
        <strain evidence="4 5">DSM 103733</strain>
    </source>
</reference>
<dbReference type="PANTHER" id="PTHR45266:SF3">
    <property type="entry name" value="OXALOACETATE DECARBOXYLASE ALPHA CHAIN"/>
    <property type="match status" value="1"/>
</dbReference>
<dbReference type="Pfam" id="PF00364">
    <property type="entry name" value="Biotin_lipoyl"/>
    <property type="match status" value="1"/>
</dbReference>
<feature type="domain" description="Lipoyl-binding" evidence="3">
    <location>
        <begin position="98"/>
        <end position="167"/>
    </location>
</feature>
<dbReference type="SUPFAM" id="SSF51230">
    <property type="entry name" value="Single hybrid motif"/>
    <property type="match status" value="1"/>
</dbReference>
<dbReference type="AlphaFoldDB" id="A0A841JYG8"/>
<dbReference type="PANTHER" id="PTHR45266">
    <property type="entry name" value="OXALOACETATE DECARBOXYLASE ALPHA CHAIN"/>
    <property type="match status" value="1"/>
</dbReference>
<feature type="region of interest" description="Disordered" evidence="2">
    <location>
        <begin position="84"/>
        <end position="103"/>
    </location>
</feature>
<accession>A0A841JYG8</accession>
<evidence type="ECO:0000256" key="2">
    <source>
        <dbReference type="SAM" id="MobiDB-lite"/>
    </source>
</evidence>
<keyword evidence="5" id="KW-1185">Reference proteome</keyword>
<dbReference type="RefSeq" id="WP_050060541.1">
    <property type="nucleotide sequence ID" value="NZ_JACHEK010000007.1"/>
</dbReference>
<dbReference type="OrthoDB" id="9812676at2"/>
<evidence type="ECO:0000256" key="1">
    <source>
        <dbReference type="ARBA" id="ARBA00023267"/>
    </source>
</evidence>
<evidence type="ECO:0000313" key="4">
    <source>
        <dbReference type="EMBL" id="MBB6145457.1"/>
    </source>
</evidence>
<name>A0A841JYG8_9BACT</name>